<name>A0A3N4V707_9GAMM</name>
<dbReference type="Proteomes" id="UP000269708">
    <property type="component" value="Unassembled WGS sequence"/>
</dbReference>
<dbReference type="PANTHER" id="PTHR38597">
    <property type="entry name" value="BLL3834 PROTEIN"/>
    <property type="match status" value="1"/>
</dbReference>
<dbReference type="PANTHER" id="PTHR38597:SF1">
    <property type="entry name" value="BLL3834 PROTEIN"/>
    <property type="match status" value="1"/>
</dbReference>
<gene>
    <name evidence="1" type="ORF">EDC50_2394</name>
</gene>
<dbReference type="RefSeq" id="WP_123770714.1">
    <property type="nucleotide sequence ID" value="NZ_RKQN01000003.1"/>
</dbReference>
<evidence type="ECO:0000313" key="1">
    <source>
        <dbReference type="EMBL" id="RPE77135.1"/>
    </source>
</evidence>
<dbReference type="InterPro" id="IPR008482">
    <property type="entry name" value="DUF763"/>
</dbReference>
<organism evidence="1 2">
    <name type="scientific">Vulcaniibacterium tengchongense</name>
    <dbReference type="NCBI Taxonomy" id="1273429"/>
    <lineage>
        <taxon>Bacteria</taxon>
        <taxon>Pseudomonadati</taxon>
        <taxon>Pseudomonadota</taxon>
        <taxon>Gammaproteobacteria</taxon>
        <taxon>Lysobacterales</taxon>
        <taxon>Lysobacteraceae</taxon>
        <taxon>Vulcaniibacterium</taxon>
    </lineage>
</organism>
<dbReference type="AlphaFoldDB" id="A0A3N4V707"/>
<evidence type="ECO:0000313" key="2">
    <source>
        <dbReference type="Proteomes" id="UP000269708"/>
    </source>
</evidence>
<dbReference type="EMBL" id="RKQN01000003">
    <property type="protein sequence ID" value="RPE77135.1"/>
    <property type="molecule type" value="Genomic_DNA"/>
</dbReference>
<sequence>MSQRTGSADLPLHGGRVPAWLATRMSRLGALICEAIVHHYGREELLRRLAHPFWFQSFGAVMGMDWHSSGITTSVIGALKRGLAPRAGELGLHVCGGRGRHSRRTPEELLAIGERVGFDGTALAQASRLVAKVDSAAVQDGFDLYLHGFVVADDGRWVVIQQGMNGERRQARRYHWLSEGLTSFVDAPHAAIDGPAQGRIVNLADRRAARARSAQVQLLREAGPDAIARELAKLGMAGGAAASAGRAGAPAAAGRPAAGETGHRAPQQLGLLPHLNLPDRHEVRAGDIVPRRLHAALAAAAERGPRDFAELLQVPGVGARTVRALALVAEVMHGAPCRFSDPARFSFAHGGKDRHPFPVPLKVYDQTLGVLKRAVAGARLGNEEKLQALKRLDAQARRLERRACGPPVEALLARERRDSHAYGGRSVFGWEPAHDAAPTGVTPRSHR</sequence>
<keyword evidence="2" id="KW-1185">Reference proteome</keyword>
<protein>
    <recommendedName>
        <fullName evidence="3">DUF763 domain-containing protein</fullName>
    </recommendedName>
</protein>
<dbReference type="OrthoDB" id="9802662at2"/>
<reference evidence="1 2" key="1">
    <citation type="submission" date="2018-11" db="EMBL/GenBank/DDBJ databases">
        <title>Genomic Encyclopedia of Type Strains, Phase IV (KMG-IV): sequencing the most valuable type-strain genomes for metagenomic binning, comparative biology and taxonomic classification.</title>
        <authorList>
            <person name="Goeker M."/>
        </authorList>
    </citation>
    <scope>NUCLEOTIDE SEQUENCE [LARGE SCALE GENOMIC DNA]</scope>
    <source>
        <strain evidence="1 2">DSM 25623</strain>
    </source>
</reference>
<proteinExistence type="predicted"/>
<accession>A0A3N4V707</accession>
<dbReference type="Pfam" id="PF05559">
    <property type="entry name" value="DUF763"/>
    <property type="match status" value="1"/>
</dbReference>
<evidence type="ECO:0008006" key="3">
    <source>
        <dbReference type="Google" id="ProtNLM"/>
    </source>
</evidence>
<comment type="caution">
    <text evidence="1">The sequence shown here is derived from an EMBL/GenBank/DDBJ whole genome shotgun (WGS) entry which is preliminary data.</text>
</comment>